<dbReference type="Pfam" id="PF00646">
    <property type="entry name" value="F-box"/>
    <property type="match status" value="1"/>
</dbReference>
<dbReference type="InterPro" id="IPR050796">
    <property type="entry name" value="SCF_F-box_component"/>
</dbReference>
<evidence type="ECO:0000313" key="3">
    <source>
        <dbReference type="Proteomes" id="UP001141552"/>
    </source>
</evidence>
<dbReference type="InterPro" id="IPR006527">
    <property type="entry name" value="F-box-assoc_dom_typ1"/>
</dbReference>
<feature type="domain" description="F-box" evidence="1">
    <location>
        <begin position="1"/>
        <end position="41"/>
    </location>
</feature>
<dbReference type="Pfam" id="PF07734">
    <property type="entry name" value="FBA_1"/>
    <property type="match status" value="1"/>
</dbReference>
<dbReference type="AlphaFoldDB" id="A0A9Q0G2F8"/>
<comment type="caution">
    <text evidence="2">The sequence shown here is derived from an EMBL/GenBank/DDBJ whole genome shotgun (WGS) entry which is preliminary data.</text>
</comment>
<dbReference type="SUPFAM" id="SSF81383">
    <property type="entry name" value="F-box domain"/>
    <property type="match status" value="1"/>
</dbReference>
<dbReference type="PANTHER" id="PTHR31672">
    <property type="entry name" value="BNACNNG10540D PROTEIN"/>
    <property type="match status" value="1"/>
</dbReference>
<reference evidence="2" key="2">
    <citation type="journal article" date="2023" name="Plants (Basel)">
        <title>Annotation of the Turnera subulata (Passifloraceae) Draft Genome Reveals the S-Locus Evolved after the Divergence of Turneroideae from Passifloroideae in a Stepwise Manner.</title>
        <authorList>
            <person name="Henning P.M."/>
            <person name="Roalson E.H."/>
            <person name="Mir W."/>
            <person name="McCubbin A.G."/>
            <person name="Shore J.S."/>
        </authorList>
    </citation>
    <scope>NUCLEOTIDE SEQUENCE</scope>
    <source>
        <strain evidence="2">F60SS</strain>
    </source>
</reference>
<dbReference type="InterPro" id="IPR036047">
    <property type="entry name" value="F-box-like_dom_sf"/>
</dbReference>
<name>A0A9Q0G2F8_9ROSI</name>
<dbReference type="PROSITE" id="PS50181">
    <property type="entry name" value="FBOX"/>
    <property type="match status" value="1"/>
</dbReference>
<dbReference type="EMBL" id="JAKUCV010002566">
    <property type="protein sequence ID" value="KAJ4842170.1"/>
    <property type="molecule type" value="Genomic_DNA"/>
</dbReference>
<evidence type="ECO:0000259" key="1">
    <source>
        <dbReference type="PROSITE" id="PS50181"/>
    </source>
</evidence>
<dbReference type="Gene3D" id="1.20.1280.50">
    <property type="match status" value="1"/>
</dbReference>
<accession>A0A9Q0G2F8</accession>
<dbReference type="OrthoDB" id="1001832at2759"/>
<dbReference type="InterPro" id="IPR001810">
    <property type="entry name" value="F-box_dom"/>
</dbReference>
<dbReference type="PANTHER" id="PTHR31672:SF8">
    <property type="entry name" value="F-BOX DOMAIN-CONTAINING PROTEIN"/>
    <property type="match status" value="1"/>
</dbReference>
<protein>
    <recommendedName>
        <fullName evidence="1">F-box domain-containing protein</fullName>
    </recommendedName>
</protein>
<sequence>MPEDLVEEILSQLPAKSLVRFTSVYISWRRFMRDDPAFKALHSSKAATAERCSYLFRAGRRDSSPAHTRKENKEYRIVSLIDDYFSLHRRAAYVYSSRADSWNQIDMVSSGWNRIEFHRPTILDGAPHWLAIDRTQNLQFSGEAKTIISFDFDTERFGCIALPTTAVDQSASAGFNSRDSSYYSSSFLLPLHRFYPCNQWFTKTPDKEKKKAPVVVPLKKPLLKVSWKLSLGGEGSSKTRSKRGSRVYNSLWEPTAGYATVSLGEPLWDCGNGVLPVVCGKGFQCNPVGVRSSGHYYLYPTGFPAVSATFPVSQVYHLPTLCSDHCPLLIDLGFNLLRDLKGSGFKLLAAWLSHSDFQSFISSHWDVESTVPDALESLAGALTGWKTSVFWSVIKHKRILLKRLVGIQRYLSLRPSQFLSALEVELRRKYSAVLG</sequence>
<proteinExistence type="predicted"/>
<reference evidence="2" key="1">
    <citation type="submission" date="2022-02" db="EMBL/GenBank/DDBJ databases">
        <authorList>
            <person name="Henning P.M."/>
            <person name="McCubbin A.G."/>
            <person name="Shore J.S."/>
        </authorList>
    </citation>
    <scope>NUCLEOTIDE SEQUENCE</scope>
    <source>
        <strain evidence="2">F60SS</strain>
        <tissue evidence="2">Leaves</tissue>
    </source>
</reference>
<organism evidence="2 3">
    <name type="scientific">Turnera subulata</name>
    <dbReference type="NCBI Taxonomy" id="218843"/>
    <lineage>
        <taxon>Eukaryota</taxon>
        <taxon>Viridiplantae</taxon>
        <taxon>Streptophyta</taxon>
        <taxon>Embryophyta</taxon>
        <taxon>Tracheophyta</taxon>
        <taxon>Spermatophyta</taxon>
        <taxon>Magnoliopsida</taxon>
        <taxon>eudicotyledons</taxon>
        <taxon>Gunneridae</taxon>
        <taxon>Pentapetalae</taxon>
        <taxon>rosids</taxon>
        <taxon>fabids</taxon>
        <taxon>Malpighiales</taxon>
        <taxon>Passifloraceae</taxon>
        <taxon>Turnera</taxon>
    </lineage>
</organism>
<evidence type="ECO:0000313" key="2">
    <source>
        <dbReference type="EMBL" id="KAJ4842170.1"/>
    </source>
</evidence>
<dbReference type="SMART" id="SM00256">
    <property type="entry name" value="FBOX"/>
    <property type="match status" value="1"/>
</dbReference>
<gene>
    <name evidence="2" type="ORF">Tsubulata_025874</name>
</gene>
<keyword evidence="3" id="KW-1185">Reference proteome</keyword>
<dbReference type="Proteomes" id="UP001141552">
    <property type="component" value="Unassembled WGS sequence"/>
</dbReference>